<comment type="subcellular location">
    <subcellularLocation>
        <location evidence="1">Cell inner membrane</location>
        <topology evidence="1">Multi-pass membrane protein</topology>
    </subcellularLocation>
</comment>
<feature type="coiled-coil region" evidence="16">
    <location>
        <begin position="210"/>
        <end position="237"/>
    </location>
</feature>
<evidence type="ECO:0000256" key="8">
    <source>
        <dbReference type="ARBA" id="ARBA00022692"/>
    </source>
</evidence>
<evidence type="ECO:0000256" key="6">
    <source>
        <dbReference type="ARBA" id="ARBA00022519"/>
    </source>
</evidence>
<evidence type="ECO:0000256" key="16">
    <source>
        <dbReference type="SAM" id="Coils"/>
    </source>
</evidence>
<evidence type="ECO:0000256" key="10">
    <source>
        <dbReference type="ARBA" id="ARBA00022777"/>
    </source>
</evidence>
<reference evidence="21" key="1">
    <citation type="submission" date="2022-05" db="EMBL/GenBank/DDBJ databases">
        <title>Sphingomonas sp. strain RMG20 Genome sequencing and assembly.</title>
        <authorList>
            <person name="Kim I."/>
        </authorList>
    </citation>
    <scope>NUCLEOTIDE SEQUENCE</scope>
    <source>
        <strain evidence="21">RMG20</strain>
    </source>
</reference>
<evidence type="ECO:0000256" key="4">
    <source>
        <dbReference type="ARBA" id="ARBA00011903"/>
    </source>
</evidence>
<dbReference type="InterPro" id="IPR005702">
    <property type="entry name" value="Wzc-like_C"/>
</dbReference>
<dbReference type="InterPro" id="IPR032807">
    <property type="entry name" value="GNVR"/>
</dbReference>
<evidence type="ECO:0000256" key="1">
    <source>
        <dbReference type="ARBA" id="ARBA00004429"/>
    </source>
</evidence>
<dbReference type="InterPro" id="IPR003856">
    <property type="entry name" value="LPS_length_determ_N"/>
</dbReference>
<keyword evidence="13 17" id="KW-0472">Membrane</keyword>
<evidence type="ECO:0000256" key="15">
    <source>
        <dbReference type="ARBA" id="ARBA00051245"/>
    </source>
</evidence>
<feature type="transmembrane region" description="Helical" evidence="17">
    <location>
        <begin position="42"/>
        <end position="62"/>
    </location>
</feature>
<dbReference type="NCBIfam" id="TIGR01007">
    <property type="entry name" value="eps_fam"/>
    <property type="match status" value="1"/>
</dbReference>
<keyword evidence="5" id="KW-1003">Cell membrane</keyword>
<keyword evidence="16" id="KW-0175">Coiled coil</keyword>
<comment type="catalytic activity">
    <reaction evidence="15">
        <text>L-tyrosyl-[protein] + ATP = O-phospho-L-tyrosyl-[protein] + ADP + H(+)</text>
        <dbReference type="Rhea" id="RHEA:10596"/>
        <dbReference type="Rhea" id="RHEA-COMP:10136"/>
        <dbReference type="Rhea" id="RHEA-COMP:20101"/>
        <dbReference type="ChEBI" id="CHEBI:15378"/>
        <dbReference type="ChEBI" id="CHEBI:30616"/>
        <dbReference type="ChEBI" id="CHEBI:46858"/>
        <dbReference type="ChEBI" id="CHEBI:61978"/>
        <dbReference type="ChEBI" id="CHEBI:456216"/>
        <dbReference type="EC" id="2.7.10.2"/>
    </reaction>
</comment>
<dbReference type="GO" id="GO:0004715">
    <property type="term" value="F:non-membrane spanning protein tyrosine kinase activity"/>
    <property type="evidence" value="ECO:0007669"/>
    <property type="project" value="UniProtKB-EC"/>
</dbReference>
<evidence type="ECO:0000256" key="5">
    <source>
        <dbReference type="ARBA" id="ARBA00022475"/>
    </source>
</evidence>
<keyword evidence="22" id="KW-1185">Reference proteome</keyword>
<dbReference type="InterPro" id="IPR025669">
    <property type="entry name" value="AAA_dom"/>
</dbReference>
<name>A0ABY4TRI8_9SPHN</name>
<keyword evidence="6" id="KW-0997">Cell inner membrane</keyword>
<keyword evidence="8 17" id="KW-0812">Transmembrane</keyword>
<evidence type="ECO:0000256" key="2">
    <source>
        <dbReference type="ARBA" id="ARBA00007316"/>
    </source>
</evidence>
<proteinExistence type="inferred from homology"/>
<dbReference type="Pfam" id="PF02706">
    <property type="entry name" value="Wzz"/>
    <property type="match status" value="1"/>
</dbReference>
<comment type="similarity">
    <text evidence="2">Belongs to the CpsD/CapB family.</text>
</comment>
<accession>A0ABY4TRI8</accession>
<dbReference type="EC" id="2.7.10.2" evidence="4"/>
<keyword evidence="11" id="KW-0067">ATP-binding</keyword>
<dbReference type="CDD" id="cd05387">
    <property type="entry name" value="BY-kinase"/>
    <property type="match status" value="1"/>
</dbReference>
<evidence type="ECO:0000313" key="21">
    <source>
        <dbReference type="EMBL" id="URW74440.1"/>
    </source>
</evidence>
<evidence type="ECO:0000313" key="22">
    <source>
        <dbReference type="Proteomes" id="UP001055580"/>
    </source>
</evidence>
<evidence type="ECO:0000256" key="12">
    <source>
        <dbReference type="ARBA" id="ARBA00022989"/>
    </source>
</evidence>
<feature type="domain" description="AAA" evidence="19">
    <location>
        <begin position="542"/>
        <end position="654"/>
    </location>
</feature>
<evidence type="ECO:0000256" key="3">
    <source>
        <dbReference type="ARBA" id="ARBA00008883"/>
    </source>
</evidence>
<feature type="domain" description="Polysaccharide chain length determinant N-terminal" evidence="18">
    <location>
        <begin position="34"/>
        <end position="119"/>
    </location>
</feature>
<evidence type="ECO:0000256" key="7">
    <source>
        <dbReference type="ARBA" id="ARBA00022679"/>
    </source>
</evidence>
<dbReference type="InterPro" id="IPR027417">
    <property type="entry name" value="P-loop_NTPase"/>
</dbReference>
<comment type="similarity">
    <text evidence="3">Belongs to the etk/wzc family.</text>
</comment>
<feature type="domain" description="Tyrosine-protein kinase G-rich" evidence="20">
    <location>
        <begin position="394"/>
        <end position="464"/>
    </location>
</feature>
<evidence type="ECO:0000256" key="14">
    <source>
        <dbReference type="ARBA" id="ARBA00023137"/>
    </source>
</evidence>
<evidence type="ECO:0000256" key="17">
    <source>
        <dbReference type="SAM" id="Phobius"/>
    </source>
</evidence>
<keyword evidence="7 21" id="KW-0808">Transferase</keyword>
<evidence type="ECO:0000259" key="18">
    <source>
        <dbReference type="Pfam" id="PF02706"/>
    </source>
</evidence>
<keyword evidence="14" id="KW-0829">Tyrosine-protein kinase</keyword>
<keyword evidence="12 17" id="KW-1133">Transmembrane helix</keyword>
<dbReference type="PANTHER" id="PTHR32309">
    <property type="entry name" value="TYROSINE-PROTEIN KINASE"/>
    <property type="match status" value="1"/>
</dbReference>
<gene>
    <name evidence="21" type="ORF">M9980_07540</name>
</gene>
<keyword evidence="9" id="KW-0547">Nucleotide-binding</keyword>
<dbReference type="Gene3D" id="3.40.50.300">
    <property type="entry name" value="P-loop containing nucleotide triphosphate hydrolases"/>
    <property type="match status" value="1"/>
</dbReference>
<dbReference type="SUPFAM" id="SSF52540">
    <property type="entry name" value="P-loop containing nucleoside triphosphate hydrolases"/>
    <property type="match status" value="1"/>
</dbReference>
<dbReference type="Proteomes" id="UP001055580">
    <property type="component" value="Chromosome"/>
</dbReference>
<evidence type="ECO:0000259" key="20">
    <source>
        <dbReference type="Pfam" id="PF13807"/>
    </source>
</evidence>
<dbReference type="Pfam" id="PF13614">
    <property type="entry name" value="AAA_31"/>
    <property type="match status" value="1"/>
</dbReference>
<keyword evidence="10" id="KW-0418">Kinase</keyword>
<evidence type="ECO:0000256" key="11">
    <source>
        <dbReference type="ARBA" id="ARBA00022840"/>
    </source>
</evidence>
<feature type="coiled-coil region" evidence="16">
    <location>
        <begin position="303"/>
        <end position="351"/>
    </location>
</feature>
<dbReference type="InterPro" id="IPR050445">
    <property type="entry name" value="Bact_polysacc_biosynth/exp"/>
</dbReference>
<evidence type="ECO:0000259" key="19">
    <source>
        <dbReference type="Pfam" id="PF13614"/>
    </source>
</evidence>
<organism evidence="21 22">
    <name type="scientific">Sphingomonas donggukensis</name>
    <dbReference type="NCBI Taxonomy" id="2949093"/>
    <lineage>
        <taxon>Bacteria</taxon>
        <taxon>Pseudomonadati</taxon>
        <taxon>Pseudomonadota</taxon>
        <taxon>Alphaproteobacteria</taxon>
        <taxon>Sphingomonadales</taxon>
        <taxon>Sphingomonadaceae</taxon>
        <taxon>Sphingomonas</taxon>
    </lineage>
</organism>
<dbReference type="RefSeq" id="WP_250748506.1">
    <property type="nucleotide sequence ID" value="NZ_CP098401.1"/>
</dbReference>
<sequence length="724" mass="77631">MTVDNPAIDPAQDTDPVRYLVQPEGSENPLTTYMLMLYRRKWLILGFAAAGLLAALLITLNATRLYRATASIEIQREAARVVDQKGVEPPSSVGSMEFYQTQYGLLRSRALAEQVVRKLRLSQNTTLLYGGKAPDQPSGAAAPTRKMLEERAIGAVQAGLVVSPVRGSGLVEVSFSSADPQLSAQVANAIADAFIESTLARRLDATSYARDFLGRQLEALRGRLEDSERRVVEYANREGLITIQTPGKSGESAGEQDLAAIDLAALNTALAEARADRIAAAARSTGQGAQSAALAKSLADPAIASLRQTRADLASQLAKLRVQFKSDYPQVQATERQIAEIDRQLASQQGLVTSSVGADYRAAVERESELQARVDALKGNVLNNRSRSIQYNILQREADTNREQYQALLQRFKEVGIAGGVGVNNISIVDRAMVPSGPYTPRPLVNLLVGLALGTALGAALALLLAQLDETVGTPHDLQSKVGLPLLGSVPLMSSDTNIIDELDDRRSTLVEAYNSVQTSLRFSTSHGVPRTLVITSARPAEGKTTTSVAIARNLALLGTRTLLVDGDMRNPSIHRSLGLPNSKGLSDALTGVENLGGLIHRMEGSSLAVMSSGPLPPNPAELLAGRRLDAVLQALEKDFDHIVIDGPPVLGLADSPLISSHVEATVFVIAANETRSKAARIAIRRLLDARGRVLGAVLTKFNAQQIGYDYGYSYEYGDRRRNA</sequence>
<evidence type="ECO:0000256" key="13">
    <source>
        <dbReference type="ARBA" id="ARBA00023136"/>
    </source>
</evidence>
<protein>
    <recommendedName>
        <fullName evidence="4">non-specific protein-tyrosine kinase</fullName>
        <ecNumber evidence="4">2.7.10.2</ecNumber>
    </recommendedName>
</protein>
<dbReference type="EMBL" id="CP098401">
    <property type="protein sequence ID" value="URW74440.1"/>
    <property type="molecule type" value="Genomic_DNA"/>
</dbReference>
<dbReference type="Pfam" id="PF13807">
    <property type="entry name" value="GNVR"/>
    <property type="match status" value="1"/>
</dbReference>
<evidence type="ECO:0000256" key="9">
    <source>
        <dbReference type="ARBA" id="ARBA00022741"/>
    </source>
</evidence>
<dbReference type="PANTHER" id="PTHR32309:SF13">
    <property type="entry name" value="FERRIC ENTEROBACTIN TRANSPORT PROTEIN FEPE"/>
    <property type="match status" value="1"/>
</dbReference>